<evidence type="ECO:0000313" key="2">
    <source>
        <dbReference type="Proteomes" id="UP000701698"/>
    </source>
</evidence>
<sequence length="59" mass="6657">KLATGSTMGRRTGASIYFYNRDGKWEYVWAGQAVPDCSEFDGKNIPDEYLPTCIDYANN</sequence>
<protein>
    <submittedName>
        <fullName evidence="1">Uncharacterized protein</fullName>
    </submittedName>
</protein>
<reference evidence="1" key="1">
    <citation type="submission" date="2020-04" db="EMBL/GenBank/DDBJ databases">
        <authorList>
            <person name="Zhang T."/>
        </authorList>
    </citation>
    <scope>NUCLEOTIDE SEQUENCE</scope>
    <source>
        <strain evidence="1">HKST-UBA01</strain>
    </source>
</reference>
<dbReference type="Proteomes" id="UP000701698">
    <property type="component" value="Unassembled WGS sequence"/>
</dbReference>
<dbReference type="EMBL" id="JAGQKX010000098">
    <property type="protein sequence ID" value="MCA9390445.1"/>
    <property type="molecule type" value="Genomic_DNA"/>
</dbReference>
<proteinExistence type="predicted"/>
<gene>
    <name evidence="1" type="ORF">KC571_03500</name>
</gene>
<name>A0A955RQH8_UNCKA</name>
<reference evidence="1" key="2">
    <citation type="journal article" date="2021" name="Microbiome">
        <title>Successional dynamics and alternative stable states in a saline activated sludge microbial community over 9 years.</title>
        <authorList>
            <person name="Wang Y."/>
            <person name="Ye J."/>
            <person name="Ju F."/>
            <person name="Liu L."/>
            <person name="Boyd J.A."/>
            <person name="Deng Y."/>
            <person name="Parks D.H."/>
            <person name="Jiang X."/>
            <person name="Yin X."/>
            <person name="Woodcroft B.J."/>
            <person name="Tyson G.W."/>
            <person name="Hugenholtz P."/>
            <person name="Polz M.F."/>
            <person name="Zhang T."/>
        </authorList>
    </citation>
    <scope>NUCLEOTIDE SEQUENCE</scope>
    <source>
        <strain evidence="1">HKST-UBA01</strain>
    </source>
</reference>
<accession>A0A955RQH8</accession>
<dbReference type="AlphaFoldDB" id="A0A955RQH8"/>
<feature type="non-terminal residue" evidence="1">
    <location>
        <position position="1"/>
    </location>
</feature>
<comment type="caution">
    <text evidence="1">The sequence shown here is derived from an EMBL/GenBank/DDBJ whole genome shotgun (WGS) entry which is preliminary data.</text>
</comment>
<organism evidence="1 2">
    <name type="scientific">candidate division WWE3 bacterium</name>
    <dbReference type="NCBI Taxonomy" id="2053526"/>
    <lineage>
        <taxon>Bacteria</taxon>
        <taxon>Katanobacteria</taxon>
    </lineage>
</organism>
<evidence type="ECO:0000313" key="1">
    <source>
        <dbReference type="EMBL" id="MCA9390445.1"/>
    </source>
</evidence>